<dbReference type="EMBL" id="JACHWR010000001">
    <property type="protein sequence ID" value="MBB3041164.1"/>
    <property type="molecule type" value="Genomic_DNA"/>
</dbReference>
<name>A0A7W4YZH3_9ACTN</name>
<dbReference type="RefSeq" id="WP_183591093.1">
    <property type="nucleotide sequence ID" value="NZ_JACHWR010000001.1"/>
</dbReference>
<evidence type="ECO:0000313" key="2">
    <source>
        <dbReference type="Proteomes" id="UP000589626"/>
    </source>
</evidence>
<dbReference type="AlphaFoldDB" id="A0A7W4YZH3"/>
<dbReference type="GO" id="GO:0003677">
    <property type="term" value="F:DNA binding"/>
    <property type="evidence" value="ECO:0007669"/>
    <property type="project" value="UniProtKB-KW"/>
</dbReference>
<comment type="caution">
    <text evidence="1">The sequence shown here is derived from an EMBL/GenBank/DDBJ whole genome shotgun (WGS) entry which is preliminary data.</text>
</comment>
<dbReference type="Proteomes" id="UP000589626">
    <property type="component" value="Unassembled WGS sequence"/>
</dbReference>
<gene>
    <name evidence="1" type="ORF">FHU40_000965</name>
</gene>
<evidence type="ECO:0000313" key="1">
    <source>
        <dbReference type="EMBL" id="MBB3041164.1"/>
    </source>
</evidence>
<proteinExistence type="predicted"/>
<organism evidence="1 2">
    <name type="scientific">Nocardioides soli</name>
    <dbReference type="NCBI Taxonomy" id="1036020"/>
    <lineage>
        <taxon>Bacteria</taxon>
        <taxon>Bacillati</taxon>
        <taxon>Actinomycetota</taxon>
        <taxon>Actinomycetes</taxon>
        <taxon>Propionibacteriales</taxon>
        <taxon>Nocardioidaceae</taxon>
        <taxon>Nocardioides</taxon>
    </lineage>
</organism>
<protein>
    <submittedName>
        <fullName evidence="1">Putative DNA-binding transcriptional regulator AlpA</fullName>
    </submittedName>
</protein>
<keyword evidence="1" id="KW-0238">DNA-binding</keyword>
<reference evidence="1 2" key="1">
    <citation type="submission" date="2020-08" db="EMBL/GenBank/DDBJ databases">
        <title>Sequencing the genomes of 1000 actinobacteria strains.</title>
        <authorList>
            <person name="Klenk H.-P."/>
        </authorList>
    </citation>
    <scope>NUCLEOTIDE SEQUENCE [LARGE SCALE GENOMIC DNA]</scope>
    <source>
        <strain evidence="1 2">DSM 105498</strain>
    </source>
</reference>
<keyword evidence="2" id="KW-1185">Reference proteome</keyword>
<sequence>MPEHLMGATEIAELLGVTRQRVQQLAKTAGFPAPYDVLTMGAVWLKADIERWARETGRIE</sequence>
<accession>A0A7W4YZH3</accession>